<feature type="compositionally biased region" description="Basic residues" evidence="1">
    <location>
        <begin position="122"/>
        <end position="133"/>
    </location>
</feature>
<dbReference type="Pfam" id="PF02932">
    <property type="entry name" value="Neur_chan_memb"/>
    <property type="match status" value="1"/>
</dbReference>
<sequence length="133" mass="14690">RKPLYYEINLIMPCIAILIVALFGFRLPPESGERISLSVTVLLALSVFLQLASEHTPTQSDVVPLMSRYFMVAIGMSSLPSEWATETELFFTLLCRLICYPGFQEAGANASGCRGDGGTHGGIRHQNRVNRRS</sequence>
<accession>A0A1I8GBU8</accession>
<dbReference type="GO" id="GO:0016020">
    <property type="term" value="C:membrane"/>
    <property type="evidence" value="ECO:0007669"/>
    <property type="project" value="InterPro"/>
</dbReference>
<evidence type="ECO:0000259" key="3">
    <source>
        <dbReference type="Pfam" id="PF02932"/>
    </source>
</evidence>
<dbReference type="PANTHER" id="PTHR18945">
    <property type="entry name" value="NEUROTRANSMITTER GATED ION CHANNEL"/>
    <property type="match status" value="1"/>
</dbReference>
<dbReference type="CDD" id="cd19051">
    <property type="entry name" value="LGIC_TM_cation"/>
    <property type="match status" value="1"/>
</dbReference>
<proteinExistence type="predicted"/>
<dbReference type="InterPro" id="IPR006029">
    <property type="entry name" value="Neurotrans-gated_channel_TM"/>
</dbReference>
<keyword evidence="2" id="KW-0472">Membrane</keyword>
<organism evidence="4 5">
    <name type="scientific">Macrostomum lignano</name>
    <dbReference type="NCBI Taxonomy" id="282301"/>
    <lineage>
        <taxon>Eukaryota</taxon>
        <taxon>Metazoa</taxon>
        <taxon>Spiralia</taxon>
        <taxon>Lophotrochozoa</taxon>
        <taxon>Platyhelminthes</taxon>
        <taxon>Rhabditophora</taxon>
        <taxon>Macrostomorpha</taxon>
        <taxon>Macrostomida</taxon>
        <taxon>Macrostomidae</taxon>
        <taxon>Macrostomum</taxon>
    </lineage>
</organism>
<dbReference type="Proteomes" id="UP000095280">
    <property type="component" value="Unplaced"/>
</dbReference>
<dbReference type="WBParaSite" id="maker-uti_cns_0001426-snap-gene-0.10-mRNA-1">
    <property type="protein sequence ID" value="maker-uti_cns_0001426-snap-gene-0.10-mRNA-1"/>
    <property type="gene ID" value="maker-uti_cns_0001426-snap-gene-0.10"/>
</dbReference>
<keyword evidence="4" id="KW-1185">Reference proteome</keyword>
<evidence type="ECO:0000256" key="2">
    <source>
        <dbReference type="SAM" id="Phobius"/>
    </source>
</evidence>
<dbReference type="InterPro" id="IPR036719">
    <property type="entry name" value="Neuro-gated_channel_TM_sf"/>
</dbReference>
<dbReference type="GO" id="GO:0005216">
    <property type="term" value="F:monoatomic ion channel activity"/>
    <property type="evidence" value="ECO:0007669"/>
    <property type="project" value="InterPro"/>
</dbReference>
<evidence type="ECO:0000313" key="5">
    <source>
        <dbReference type="WBParaSite" id="maker-uti_cns_0001426-snap-gene-0.10-mRNA-1"/>
    </source>
</evidence>
<name>A0A1I8GBU8_9PLAT</name>
<reference evidence="5" key="1">
    <citation type="submission" date="2016-11" db="UniProtKB">
        <authorList>
            <consortium name="WormBaseParasite"/>
        </authorList>
    </citation>
    <scope>IDENTIFICATION</scope>
</reference>
<protein>
    <submittedName>
        <fullName evidence="5">Neur_chan_memb domain-containing protein</fullName>
    </submittedName>
</protein>
<dbReference type="Gene3D" id="1.20.58.390">
    <property type="entry name" value="Neurotransmitter-gated ion-channel transmembrane domain"/>
    <property type="match status" value="1"/>
</dbReference>
<dbReference type="GO" id="GO:0004888">
    <property type="term" value="F:transmembrane signaling receptor activity"/>
    <property type="evidence" value="ECO:0007669"/>
    <property type="project" value="InterPro"/>
</dbReference>
<feature type="domain" description="Neurotransmitter-gated ion-channel transmembrane" evidence="3">
    <location>
        <begin position="10"/>
        <end position="73"/>
    </location>
</feature>
<dbReference type="InterPro" id="IPR006201">
    <property type="entry name" value="Neur_channel"/>
</dbReference>
<dbReference type="InterPro" id="IPR038050">
    <property type="entry name" value="Neuro_actylchol_rec"/>
</dbReference>
<feature type="transmembrane region" description="Helical" evidence="2">
    <location>
        <begin position="6"/>
        <end position="23"/>
    </location>
</feature>
<dbReference type="AlphaFoldDB" id="A0A1I8GBU8"/>
<dbReference type="SUPFAM" id="SSF90112">
    <property type="entry name" value="Neurotransmitter-gated ion-channel transmembrane pore"/>
    <property type="match status" value="1"/>
</dbReference>
<feature type="region of interest" description="Disordered" evidence="1">
    <location>
        <begin position="112"/>
        <end position="133"/>
    </location>
</feature>
<evidence type="ECO:0000256" key="1">
    <source>
        <dbReference type="SAM" id="MobiDB-lite"/>
    </source>
</evidence>
<keyword evidence="2" id="KW-1133">Transmembrane helix</keyword>
<keyword evidence="2" id="KW-0812">Transmembrane</keyword>
<evidence type="ECO:0000313" key="4">
    <source>
        <dbReference type="Proteomes" id="UP000095280"/>
    </source>
</evidence>